<keyword evidence="2" id="KW-1185">Reference proteome</keyword>
<dbReference type="STRING" id="181874.A0A409VZZ8"/>
<reference evidence="1 2" key="1">
    <citation type="journal article" date="2018" name="Evol. Lett.">
        <title>Horizontal gene cluster transfer increased hallucinogenic mushroom diversity.</title>
        <authorList>
            <person name="Reynolds H.T."/>
            <person name="Vijayakumar V."/>
            <person name="Gluck-Thaler E."/>
            <person name="Korotkin H.B."/>
            <person name="Matheny P.B."/>
            <person name="Slot J.C."/>
        </authorList>
    </citation>
    <scope>NUCLEOTIDE SEQUENCE [LARGE SCALE GENOMIC DNA]</scope>
    <source>
        <strain evidence="1 2">2629</strain>
    </source>
</reference>
<dbReference type="EMBL" id="NHTK01005898">
    <property type="protein sequence ID" value="PPQ71829.1"/>
    <property type="molecule type" value="Genomic_DNA"/>
</dbReference>
<organism evidence="1 2">
    <name type="scientific">Panaeolus cyanescens</name>
    <dbReference type="NCBI Taxonomy" id="181874"/>
    <lineage>
        <taxon>Eukaryota</taxon>
        <taxon>Fungi</taxon>
        <taxon>Dikarya</taxon>
        <taxon>Basidiomycota</taxon>
        <taxon>Agaricomycotina</taxon>
        <taxon>Agaricomycetes</taxon>
        <taxon>Agaricomycetidae</taxon>
        <taxon>Agaricales</taxon>
        <taxon>Agaricineae</taxon>
        <taxon>Galeropsidaceae</taxon>
        <taxon>Panaeolus</taxon>
    </lineage>
</organism>
<comment type="caution">
    <text evidence="1">The sequence shown here is derived from an EMBL/GenBank/DDBJ whole genome shotgun (WGS) entry which is preliminary data.</text>
</comment>
<dbReference type="Pfam" id="PF09419">
    <property type="entry name" value="PGP_phosphatase"/>
    <property type="match status" value="1"/>
</dbReference>
<dbReference type="OrthoDB" id="198652at2759"/>
<dbReference type="AlphaFoldDB" id="A0A409VZZ8"/>
<gene>
    <name evidence="1" type="ORF">CVT24_006954</name>
</gene>
<dbReference type="InParanoid" id="A0A409VZZ8"/>
<dbReference type="InterPro" id="IPR027706">
    <property type="entry name" value="PGP_Pase"/>
</dbReference>
<accession>A0A409VZZ8</accession>
<feature type="non-terminal residue" evidence="1">
    <location>
        <position position="1"/>
    </location>
</feature>
<proteinExistence type="predicted"/>
<evidence type="ECO:0000313" key="2">
    <source>
        <dbReference type="Proteomes" id="UP000284842"/>
    </source>
</evidence>
<protein>
    <submittedName>
        <fullName evidence="1">Uncharacterized protein</fullName>
    </submittedName>
</protein>
<dbReference type="GO" id="GO:0008962">
    <property type="term" value="F:phosphatidylglycerophosphatase activity"/>
    <property type="evidence" value="ECO:0007669"/>
    <property type="project" value="InterPro"/>
</dbReference>
<evidence type="ECO:0000313" key="1">
    <source>
        <dbReference type="EMBL" id="PPQ71829.1"/>
    </source>
</evidence>
<sequence length="252" mass="28198">TIPHDDRLVPELEEAWKECRETFGEGNVLIVSNSAGTYLDAGGLQSESVSYHLSVPVLQHKSFKPAYSCISAIRKYFTTLQEPIKDNELIIVGDRIFTDVVLANRMRRQDYLSRTHKRVALEAAEEQDGTLAQVAALEKGPRENTGAAATAAHVREGGARGVPSQGLIHEHEQRHPAGPLSVWTTGVWKKESMIMRRMERGLVDAVEKWSTPPAGEPIWTSQFIKKPMPNPEEPVKQTRLQTMLSRLKWPGK</sequence>
<name>A0A409VZZ8_9AGAR</name>
<dbReference type="Proteomes" id="UP000284842">
    <property type="component" value="Unassembled WGS sequence"/>
</dbReference>